<gene>
    <name evidence="2" type="ORF">SAMN02745124_02175</name>
</gene>
<proteinExistence type="predicted"/>
<dbReference type="STRING" id="1121409.SAMN02745124_02175"/>
<dbReference type="EMBL" id="FQXS01000011">
    <property type="protein sequence ID" value="SHH84129.1"/>
    <property type="molecule type" value="Genomic_DNA"/>
</dbReference>
<keyword evidence="3" id="KW-1185">Reference proteome</keyword>
<name>A0A1M5W973_9BACT</name>
<dbReference type="AlphaFoldDB" id="A0A1M5W973"/>
<dbReference type="RefSeq" id="WP_073375930.1">
    <property type="nucleotide sequence ID" value="NZ_FQXS01000011.1"/>
</dbReference>
<dbReference type="Proteomes" id="UP000184139">
    <property type="component" value="Unassembled WGS sequence"/>
</dbReference>
<dbReference type="SUPFAM" id="SSF141371">
    <property type="entry name" value="PilZ domain-like"/>
    <property type="match status" value="1"/>
</dbReference>
<dbReference type="OrthoDB" id="5432541at2"/>
<organism evidence="2 3">
    <name type="scientific">Desulfofustis glycolicus DSM 9705</name>
    <dbReference type="NCBI Taxonomy" id="1121409"/>
    <lineage>
        <taxon>Bacteria</taxon>
        <taxon>Pseudomonadati</taxon>
        <taxon>Thermodesulfobacteriota</taxon>
        <taxon>Desulfobulbia</taxon>
        <taxon>Desulfobulbales</taxon>
        <taxon>Desulfocapsaceae</taxon>
        <taxon>Desulfofustis</taxon>
    </lineage>
</organism>
<protein>
    <submittedName>
        <fullName evidence="2">PilZ domain-containing protein</fullName>
    </submittedName>
</protein>
<reference evidence="2 3" key="1">
    <citation type="submission" date="2016-11" db="EMBL/GenBank/DDBJ databases">
        <authorList>
            <person name="Jaros S."/>
            <person name="Januszkiewicz K."/>
            <person name="Wedrychowicz H."/>
        </authorList>
    </citation>
    <scope>NUCLEOTIDE SEQUENCE [LARGE SCALE GENOMIC DNA]</scope>
    <source>
        <strain evidence="2 3">DSM 9705</strain>
    </source>
</reference>
<dbReference type="InterPro" id="IPR009875">
    <property type="entry name" value="PilZ_domain"/>
</dbReference>
<evidence type="ECO:0000313" key="3">
    <source>
        <dbReference type="Proteomes" id="UP000184139"/>
    </source>
</evidence>
<dbReference type="GO" id="GO:0035438">
    <property type="term" value="F:cyclic-di-GMP binding"/>
    <property type="evidence" value="ECO:0007669"/>
    <property type="project" value="InterPro"/>
</dbReference>
<evidence type="ECO:0000259" key="1">
    <source>
        <dbReference type="Pfam" id="PF07238"/>
    </source>
</evidence>
<dbReference type="Gene3D" id="2.40.10.220">
    <property type="entry name" value="predicted glycosyltransferase like domains"/>
    <property type="match status" value="1"/>
</dbReference>
<sequence length="107" mass="11617">MERRQFARITVNIPATLSFYQVEACHSGLVADISEGGCFFPFDDDVPVGTKCQITITAGAGLEREQLTTAGEVVRCAANGLGIRFLENLLEKNGRLAALLAVYRLAR</sequence>
<feature type="domain" description="PilZ" evidence="1">
    <location>
        <begin position="2"/>
        <end position="99"/>
    </location>
</feature>
<evidence type="ECO:0000313" key="2">
    <source>
        <dbReference type="EMBL" id="SHH84129.1"/>
    </source>
</evidence>
<dbReference type="Pfam" id="PF07238">
    <property type="entry name" value="PilZ"/>
    <property type="match status" value="1"/>
</dbReference>
<accession>A0A1M5W973</accession>